<proteinExistence type="predicted"/>
<evidence type="ECO:0000313" key="1">
    <source>
        <dbReference type="EMBL" id="TBT88650.1"/>
    </source>
</evidence>
<sequence>MAAIDLNADLGEALGDDDAMLGIATSAHDSCVVHAGAPLTSPRTVATTAARGVSVGAHPSDDDREHFGRRSLDVPPDRLTAEVLHQLGALQAHALASGTRVAYVKPHGALYNVIVPDKAQAAVVAAVAVFSPGLPVLGLPGSLVFRLAADAGLRPVAEAFADRASTADGTLAARSQPGSVLHDPDAAVGQALSIATQGWARTVDAGVTLAPFAP</sequence>
<protein>
    <submittedName>
        <fullName evidence="1">LamB/YcsF family protein</fullName>
    </submittedName>
</protein>
<gene>
    <name evidence="1" type="ORF">ET989_01510</name>
</gene>
<dbReference type="SUPFAM" id="SSF88713">
    <property type="entry name" value="Glycoside hydrolase/deacetylase"/>
    <property type="match status" value="1"/>
</dbReference>
<dbReference type="InterPro" id="IPR011330">
    <property type="entry name" value="Glyco_hydro/deAcase_b/a-brl"/>
</dbReference>
<dbReference type="RefSeq" id="WP_131166778.1">
    <property type="nucleotide sequence ID" value="NZ_SDMQ01000001.1"/>
</dbReference>
<dbReference type="AlphaFoldDB" id="A0A4Q9KH27"/>
<keyword evidence="2" id="KW-1185">Reference proteome</keyword>
<organism evidence="1 2">
    <name type="scientific">Propioniciclava sinopodophylli</name>
    <dbReference type="NCBI Taxonomy" id="1837344"/>
    <lineage>
        <taxon>Bacteria</taxon>
        <taxon>Bacillati</taxon>
        <taxon>Actinomycetota</taxon>
        <taxon>Actinomycetes</taxon>
        <taxon>Propionibacteriales</taxon>
        <taxon>Propionibacteriaceae</taxon>
        <taxon>Propioniciclava</taxon>
    </lineage>
</organism>
<dbReference type="Proteomes" id="UP000292373">
    <property type="component" value="Unassembled WGS sequence"/>
</dbReference>
<dbReference type="PANTHER" id="PTHR30292">
    <property type="entry name" value="UNCHARACTERIZED PROTEIN YBGL-RELATED"/>
    <property type="match status" value="1"/>
</dbReference>
<dbReference type="InterPro" id="IPR005501">
    <property type="entry name" value="LamB/YcsF/PxpA-like"/>
</dbReference>
<dbReference type="EMBL" id="SDMQ01000001">
    <property type="protein sequence ID" value="TBT88650.1"/>
    <property type="molecule type" value="Genomic_DNA"/>
</dbReference>
<dbReference type="Gene3D" id="3.20.20.370">
    <property type="entry name" value="Glycoside hydrolase/deacetylase"/>
    <property type="match status" value="1"/>
</dbReference>
<name>A0A4Q9KH27_9ACTN</name>
<dbReference type="PANTHER" id="PTHR30292:SF0">
    <property type="entry name" value="5-OXOPROLINASE SUBUNIT A"/>
    <property type="match status" value="1"/>
</dbReference>
<evidence type="ECO:0000313" key="2">
    <source>
        <dbReference type="Proteomes" id="UP000292373"/>
    </source>
</evidence>
<dbReference type="GO" id="GO:0005975">
    <property type="term" value="P:carbohydrate metabolic process"/>
    <property type="evidence" value="ECO:0007669"/>
    <property type="project" value="InterPro"/>
</dbReference>
<dbReference type="Pfam" id="PF03746">
    <property type="entry name" value="LamB_YcsF"/>
    <property type="match status" value="1"/>
</dbReference>
<comment type="caution">
    <text evidence="1">The sequence shown here is derived from an EMBL/GenBank/DDBJ whole genome shotgun (WGS) entry which is preliminary data.</text>
</comment>
<accession>A0A4Q9KH27</accession>
<dbReference type="OrthoDB" id="9773478at2"/>
<reference evidence="1 2" key="1">
    <citation type="submission" date="2019-01" db="EMBL/GenBank/DDBJ databases">
        <title>Lactibacter flavus gen. nov., sp. nov., a novel bacterium of the family Propionibacteriaceae isolated from raw milk and dairy products.</title>
        <authorList>
            <person name="Huptas C."/>
            <person name="Wenning M."/>
            <person name="Breitenwieser F."/>
            <person name="Doll E."/>
            <person name="Von Neubeck M."/>
            <person name="Busse H.-J."/>
            <person name="Scherer S."/>
        </authorList>
    </citation>
    <scope>NUCLEOTIDE SEQUENCE [LARGE SCALE GENOMIC DNA]</scope>
    <source>
        <strain evidence="1 2">KCTC 33808</strain>
    </source>
</reference>